<keyword evidence="1" id="KW-0472">Membrane</keyword>
<evidence type="ECO:0000256" key="1">
    <source>
        <dbReference type="SAM" id="Phobius"/>
    </source>
</evidence>
<keyword evidence="1" id="KW-1133">Transmembrane helix</keyword>
<accession>A0A2T6ZCM1</accession>
<comment type="caution">
    <text evidence="2">The sequence shown here is derived from an EMBL/GenBank/DDBJ whole genome shotgun (WGS) entry which is preliminary data.</text>
</comment>
<evidence type="ECO:0000313" key="3">
    <source>
        <dbReference type="Proteomes" id="UP000244722"/>
    </source>
</evidence>
<feature type="transmembrane region" description="Helical" evidence="1">
    <location>
        <begin position="30"/>
        <end position="51"/>
    </location>
</feature>
<proteinExistence type="predicted"/>
<keyword evidence="1" id="KW-0812">Transmembrane</keyword>
<reference evidence="2 3" key="1">
    <citation type="submission" date="2017-04" db="EMBL/GenBank/DDBJ databases">
        <title>Draft genome sequence of Tuber borchii Vittad., a whitish edible truffle.</title>
        <authorList>
            <consortium name="DOE Joint Genome Institute"/>
            <person name="Murat C."/>
            <person name="Kuo A."/>
            <person name="Barry K.W."/>
            <person name="Clum A."/>
            <person name="Dockter R.B."/>
            <person name="Fauchery L."/>
            <person name="Iotti M."/>
            <person name="Kohler A."/>
            <person name="Labutti K."/>
            <person name="Lindquist E.A."/>
            <person name="Lipzen A."/>
            <person name="Ohm R.A."/>
            <person name="Wang M."/>
            <person name="Grigoriev I.V."/>
            <person name="Zambonelli A."/>
            <person name="Martin F.M."/>
        </authorList>
    </citation>
    <scope>NUCLEOTIDE SEQUENCE [LARGE SCALE GENOMIC DNA]</scope>
    <source>
        <strain evidence="2 3">Tbo3840</strain>
    </source>
</reference>
<organism evidence="2 3">
    <name type="scientific">Tuber borchii</name>
    <name type="common">White truffle</name>
    <dbReference type="NCBI Taxonomy" id="42251"/>
    <lineage>
        <taxon>Eukaryota</taxon>
        <taxon>Fungi</taxon>
        <taxon>Dikarya</taxon>
        <taxon>Ascomycota</taxon>
        <taxon>Pezizomycotina</taxon>
        <taxon>Pezizomycetes</taxon>
        <taxon>Pezizales</taxon>
        <taxon>Tuberaceae</taxon>
        <taxon>Tuber</taxon>
    </lineage>
</organism>
<evidence type="ECO:0000313" key="2">
    <source>
        <dbReference type="EMBL" id="PUU73242.1"/>
    </source>
</evidence>
<dbReference type="EMBL" id="NESQ01000397">
    <property type="protein sequence ID" value="PUU73242.1"/>
    <property type="molecule type" value="Genomic_DNA"/>
</dbReference>
<protein>
    <submittedName>
        <fullName evidence="2">Uncharacterized protein</fullName>
    </submittedName>
</protein>
<gene>
    <name evidence="2" type="ORF">B9Z19DRAFT_556595</name>
</gene>
<dbReference type="AlphaFoldDB" id="A0A2T6ZCM1"/>
<sequence>MGLLAFACYGLAFSWNVGFNFSFSPIFSSSFGWTTVLIPLILGSTFIQCVWQRHLGSVDSWVM</sequence>
<dbReference type="Proteomes" id="UP000244722">
    <property type="component" value="Unassembled WGS sequence"/>
</dbReference>
<name>A0A2T6ZCM1_TUBBO</name>
<keyword evidence="3" id="KW-1185">Reference proteome</keyword>